<sequence length="274" mass="30709">MSRAGSLCNTGIEEVTMAAQKQVSEAITGEDTHSLHSPRQVVRQYAEKAASTVAVAAHSKHRQINRIDPTDLQDFLSAPLIRSLSADETRKRESMTVPVAGKAYFGYGSNLWREQMALRCPASPFVGVGRLRGYRWFINRRGYANIKETGVETDEVWGLVYQLVPADEARLDKNEGVPHAYRKRMIPVEFSAANQTTAETLTTSRDMLVYIDSKRTSENHRPKDEYVHRLNSGIDDALYEGVPPSYVDHVLRKYIPTEEDAEAGLMGFMEGLSD</sequence>
<dbReference type="PANTHER" id="PTHR12935:SF0">
    <property type="entry name" value="GAMMA-GLUTAMYLCYCLOTRANSFERASE"/>
    <property type="match status" value="1"/>
</dbReference>
<dbReference type="CDD" id="cd06661">
    <property type="entry name" value="GGCT_like"/>
    <property type="match status" value="1"/>
</dbReference>
<evidence type="ECO:0000259" key="5">
    <source>
        <dbReference type="Pfam" id="PF06094"/>
    </source>
</evidence>
<name>A0AA40BGH1_9PEZI</name>
<evidence type="ECO:0000256" key="2">
    <source>
        <dbReference type="ARBA" id="ARBA00023239"/>
    </source>
</evidence>
<proteinExistence type="predicted"/>
<feature type="domain" description="Gamma-glutamylcyclotransferase AIG2-like" evidence="5">
    <location>
        <begin position="104"/>
        <end position="211"/>
    </location>
</feature>
<dbReference type="InterPro" id="IPR036568">
    <property type="entry name" value="GGCT-like_sf"/>
</dbReference>
<reference evidence="6" key="1">
    <citation type="submission" date="2023-06" db="EMBL/GenBank/DDBJ databases">
        <title>Genome-scale phylogeny and comparative genomics of the fungal order Sordariales.</title>
        <authorList>
            <consortium name="Lawrence Berkeley National Laboratory"/>
            <person name="Hensen N."/>
            <person name="Bonometti L."/>
            <person name="Westerberg I."/>
            <person name="Brannstrom I.O."/>
            <person name="Guillou S."/>
            <person name="Cros-Aarteil S."/>
            <person name="Calhoun S."/>
            <person name="Haridas S."/>
            <person name="Kuo A."/>
            <person name="Mondo S."/>
            <person name="Pangilinan J."/>
            <person name="Riley R."/>
            <person name="LaButti K."/>
            <person name="Andreopoulos B."/>
            <person name="Lipzen A."/>
            <person name="Chen C."/>
            <person name="Yanf M."/>
            <person name="Daum C."/>
            <person name="Ng V."/>
            <person name="Clum A."/>
            <person name="Steindorff A."/>
            <person name="Ohm R."/>
            <person name="Martin F."/>
            <person name="Silar P."/>
            <person name="Natvig D."/>
            <person name="Lalanne C."/>
            <person name="Gautier V."/>
            <person name="Ament-velasquez S.L."/>
            <person name="Kruys A."/>
            <person name="Hutchinson M.I."/>
            <person name="Powell A.J."/>
            <person name="Barry K."/>
            <person name="Miller A.N."/>
            <person name="Grigoriev I.V."/>
            <person name="Debuchy R."/>
            <person name="Gladieux P."/>
            <person name="Thoren M.H."/>
            <person name="Johannesson H."/>
        </authorList>
    </citation>
    <scope>NUCLEOTIDE SEQUENCE</scope>
    <source>
        <strain evidence="6">SMH2392-1A</strain>
    </source>
</reference>
<dbReference type="PANTHER" id="PTHR12935">
    <property type="entry name" value="GAMMA-GLUTAMYLCYCLOTRANSFERASE"/>
    <property type="match status" value="1"/>
</dbReference>
<dbReference type="GeneID" id="85324156"/>
<protein>
    <recommendedName>
        <fullName evidence="1">gamma-glutamylcyclotransferase</fullName>
        <ecNumber evidence="1">4.3.2.9</ecNumber>
    </recommendedName>
</protein>
<organism evidence="6 7">
    <name type="scientific">Lasiosphaeria miniovina</name>
    <dbReference type="NCBI Taxonomy" id="1954250"/>
    <lineage>
        <taxon>Eukaryota</taxon>
        <taxon>Fungi</taxon>
        <taxon>Dikarya</taxon>
        <taxon>Ascomycota</taxon>
        <taxon>Pezizomycotina</taxon>
        <taxon>Sordariomycetes</taxon>
        <taxon>Sordariomycetidae</taxon>
        <taxon>Sordariales</taxon>
        <taxon>Lasiosphaeriaceae</taxon>
        <taxon>Lasiosphaeria</taxon>
    </lineage>
</organism>
<dbReference type="EC" id="4.3.2.9" evidence="1"/>
<comment type="caution">
    <text evidence="6">The sequence shown here is derived from an EMBL/GenBank/DDBJ whole genome shotgun (WGS) entry which is preliminary data.</text>
</comment>
<dbReference type="InterPro" id="IPR017939">
    <property type="entry name" value="G-Glutamylcylcotransferase"/>
</dbReference>
<keyword evidence="7" id="KW-1185">Reference proteome</keyword>
<dbReference type="Proteomes" id="UP001172101">
    <property type="component" value="Unassembled WGS sequence"/>
</dbReference>
<dbReference type="InterPro" id="IPR013024">
    <property type="entry name" value="GGCT-like"/>
</dbReference>
<feature type="binding site" evidence="4">
    <location>
        <position position="226"/>
    </location>
    <ligand>
        <name>substrate</name>
    </ligand>
</feature>
<keyword evidence="2" id="KW-0456">Lyase</keyword>
<evidence type="ECO:0000256" key="1">
    <source>
        <dbReference type="ARBA" id="ARBA00012346"/>
    </source>
</evidence>
<accession>A0AA40BGH1</accession>
<feature type="binding site" evidence="4">
    <location>
        <begin position="104"/>
        <end position="109"/>
    </location>
    <ligand>
        <name>substrate</name>
    </ligand>
</feature>
<evidence type="ECO:0000256" key="3">
    <source>
        <dbReference type="PIRSR" id="PIRSR617939-1"/>
    </source>
</evidence>
<dbReference type="InterPro" id="IPR009288">
    <property type="entry name" value="AIG2-like_dom"/>
</dbReference>
<dbReference type="EMBL" id="JAUIRO010000001">
    <property type="protein sequence ID" value="KAK0733802.1"/>
    <property type="molecule type" value="Genomic_DNA"/>
</dbReference>
<evidence type="ECO:0000313" key="6">
    <source>
        <dbReference type="EMBL" id="KAK0733802.1"/>
    </source>
</evidence>
<dbReference type="AlphaFoldDB" id="A0AA40BGH1"/>
<dbReference type="RefSeq" id="XP_060302679.1">
    <property type="nucleotide sequence ID" value="XM_060440886.1"/>
</dbReference>
<evidence type="ECO:0000313" key="7">
    <source>
        <dbReference type="Proteomes" id="UP001172101"/>
    </source>
</evidence>
<dbReference type="SUPFAM" id="SSF110857">
    <property type="entry name" value="Gamma-glutamyl cyclotransferase-like"/>
    <property type="match status" value="1"/>
</dbReference>
<dbReference type="Gene3D" id="3.10.490.10">
    <property type="entry name" value="Gamma-glutamyl cyclotransferase-like"/>
    <property type="match status" value="1"/>
</dbReference>
<gene>
    <name evidence="6" type="ORF">B0T26DRAFT_685773</name>
</gene>
<evidence type="ECO:0000256" key="4">
    <source>
        <dbReference type="PIRSR" id="PIRSR617939-2"/>
    </source>
</evidence>
<dbReference type="Pfam" id="PF06094">
    <property type="entry name" value="GGACT"/>
    <property type="match status" value="1"/>
</dbReference>
<dbReference type="GO" id="GO:0003839">
    <property type="term" value="F:gamma-glutamylcyclotransferase activity"/>
    <property type="evidence" value="ECO:0007669"/>
    <property type="project" value="UniProtKB-EC"/>
</dbReference>
<feature type="active site" description="Proton acceptor" evidence="3">
    <location>
        <position position="175"/>
    </location>
</feature>